<feature type="transmembrane region" description="Helical" evidence="5">
    <location>
        <begin position="281"/>
        <end position="304"/>
    </location>
</feature>
<gene>
    <name evidence="6" type="primary">Slc22A1-L1</name>
    <name evidence="6" type="ORF">Hamer_G017394</name>
</gene>
<dbReference type="PROSITE" id="PS00216">
    <property type="entry name" value="SUGAR_TRANSPORT_1"/>
    <property type="match status" value="1"/>
</dbReference>
<dbReference type="GO" id="GO:0022857">
    <property type="term" value="F:transmembrane transporter activity"/>
    <property type="evidence" value="ECO:0007669"/>
    <property type="project" value="InterPro"/>
</dbReference>
<evidence type="ECO:0000313" key="6">
    <source>
        <dbReference type="EMBL" id="KAG7159953.1"/>
    </source>
</evidence>
<feature type="transmembrane region" description="Helical" evidence="5">
    <location>
        <begin position="438"/>
        <end position="458"/>
    </location>
</feature>
<keyword evidence="2 5" id="KW-0812">Transmembrane</keyword>
<comment type="caution">
    <text evidence="6">The sequence shown here is derived from an EMBL/GenBank/DDBJ whole genome shotgun (WGS) entry which is preliminary data.</text>
</comment>
<evidence type="ECO:0000256" key="1">
    <source>
        <dbReference type="ARBA" id="ARBA00004141"/>
    </source>
</evidence>
<feature type="transmembrane region" description="Helical" evidence="5">
    <location>
        <begin position="238"/>
        <end position="260"/>
    </location>
</feature>
<evidence type="ECO:0000256" key="3">
    <source>
        <dbReference type="ARBA" id="ARBA00022989"/>
    </source>
</evidence>
<protein>
    <submittedName>
        <fullName evidence="6">Solute carrier family 22 member 1-like 1</fullName>
    </submittedName>
</protein>
<feature type="transmembrane region" description="Helical" evidence="5">
    <location>
        <begin position="537"/>
        <end position="560"/>
    </location>
</feature>
<keyword evidence="3 5" id="KW-1133">Transmembrane helix</keyword>
<dbReference type="SUPFAM" id="SSF103473">
    <property type="entry name" value="MFS general substrate transporter"/>
    <property type="match status" value="1"/>
</dbReference>
<evidence type="ECO:0000256" key="5">
    <source>
        <dbReference type="SAM" id="Phobius"/>
    </source>
</evidence>
<dbReference type="Gene3D" id="1.20.1250.20">
    <property type="entry name" value="MFS general substrate transporter like domains"/>
    <property type="match status" value="1"/>
</dbReference>
<sequence>MADDIEKVIENIGFGRWQLIHILAAVLGPSALAPALIGSTLTNSAVPYRCRPSHTKNLSDPQSYDNGCFYTSYNNGSILVVDMVKRDTLSNASFKSSKMVEQGINICIVLVRVAISVFSRLCLPCTCLCGELMECLLTDVVIEVEPCMEWEYDTSDFTSTVTSEWSLVCRWAWLVPLYQMLVSGGCMLGDVVGGAISDRLGRRATTRWGSVVVMIVVVVVGVSPYLSLVLVARLIQGLALSAIIYPCYNLGLYIEFVCILPSFSPSLSTTVMEITPASKRTLVGLLLCAPYSVAVMIYAAMGYLLRSWRILHLVSSVFAFALLPVSRFLDESPRWLIQQGHFEKAANVLKHAATLNHTTIPSSSELSSLMENIYMEHRELEESEEGEDGVTNQSSLSIFFRTPAMRVISLVTPIMWFLMGVIYLGIPLNVNNFGSNPFIYLCLTGLMELAPTIVGGIFSDRFSRVPTMSAGFITAGVSSAAVIFVPQDLWWLRWVSFVWASELYPTVVRSRGCCSCSLAAHLGYFVTPFITEILAHLVWWLPNCIFGVCGVVAGLLVHLLPETRGLNLCETVQDVDGRAWRRRQQRGTNQGWSLPTMLMSCNGRNGKMEEGGNGEEAMEVVAAEEQQEREEECREASSV</sequence>
<evidence type="ECO:0000313" key="7">
    <source>
        <dbReference type="Proteomes" id="UP000747542"/>
    </source>
</evidence>
<keyword evidence="4 5" id="KW-0472">Membrane</keyword>
<accession>A0A8J5MQF1</accession>
<proteinExistence type="predicted"/>
<evidence type="ECO:0000256" key="2">
    <source>
        <dbReference type="ARBA" id="ARBA00022692"/>
    </source>
</evidence>
<feature type="transmembrane region" description="Helical" evidence="5">
    <location>
        <begin position="310"/>
        <end position="329"/>
    </location>
</feature>
<dbReference type="PANTHER" id="PTHR24064">
    <property type="entry name" value="SOLUTE CARRIER FAMILY 22 MEMBER"/>
    <property type="match status" value="1"/>
</dbReference>
<dbReference type="InterPro" id="IPR005829">
    <property type="entry name" value="Sugar_transporter_CS"/>
</dbReference>
<feature type="transmembrane region" description="Helical" evidence="5">
    <location>
        <begin position="470"/>
        <end position="492"/>
    </location>
</feature>
<feature type="transmembrane region" description="Helical" evidence="5">
    <location>
        <begin position="208"/>
        <end position="232"/>
    </location>
</feature>
<dbReference type="InterPro" id="IPR036259">
    <property type="entry name" value="MFS_trans_sf"/>
</dbReference>
<dbReference type="GO" id="GO:0016020">
    <property type="term" value="C:membrane"/>
    <property type="evidence" value="ECO:0007669"/>
    <property type="project" value="UniProtKB-SubCell"/>
</dbReference>
<reference evidence="6" key="1">
    <citation type="journal article" date="2021" name="Sci. Adv.">
        <title>The American lobster genome reveals insights on longevity, neural, and immune adaptations.</title>
        <authorList>
            <person name="Polinski J.M."/>
            <person name="Zimin A.V."/>
            <person name="Clark K.F."/>
            <person name="Kohn A.B."/>
            <person name="Sadowski N."/>
            <person name="Timp W."/>
            <person name="Ptitsyn A."/>
            <person name="Khanna P."/>
            <person name="Romanova D.Y."/>
            <person name="Williams P."/>
            <person name="Greenwood S.J."/>
            <person name="Moroz L.L."/>
            <person name="Walt D.R."/>
            <person name="Bodnar A.G."/>
        </authorList>
    </citation>
    <scope>NUCLEOTIDE SEQUENCE</scope>
    <source>
        <strain evidence="6">GMGI-L3</strain>
    </source>
</reference>
<keyword evidence="7" id="KW-1185">Reference proteome</keyword>
<organism evidence="6 7">
    <name type="scientific">Homarus americanus</name>
    <name type="common">American lobster</name>
    <dbReference type="NCBI Taxonomy" id="6706"/>
    <lineage>
        <taxon>Eukaryota</taxon>
        <taxon>Metazoa</taxon>
        <taxon>Ecdysozoa</taxon>
        <taxon>Arthropoda</taxon>
        <taxon>Crustacea</taxon>
        <taxon>Multicrustacea</taxon>
        <taxon>Malacostraca</taxon>
        <taxon>Eumalacostraca</taxon>
        <taxon>Eucarida</taxon>
        <taxon>Decapoda</taxon>
        <taxon>Pleocyemata</taxon>
        <taxon>Astacidea</taxon>
        <taxon>Nephropoidea</taxon>
        <taxon>Nephropidae</taxon>
        <taxon>Homarus</taxon>
    </lineage>
</organism>
<comment type="subcellular location">
    <subcellularLocation>
        <location evidence="1">Membrane</location>
        <topology evidence="1">Multi-pass membrane protein</topology>
    </subcellularLocation>
</comment>
<dbReference type="EMBL" id="JAHLQT010031743">
    <property type="protein sequence ID" value="KAG7159953.1"/>
    <property type="molecule type" value="Genomic_DNA"/>
</dbReference>
<evidence type="ECO:0000256" key="4">
    <source>
        <dbReference type="ARBA" id="ARBA00023136"/>
    </source>
</evidence>
<dbReference type="InterPro" id="IPR005828">
    <property type="entry name" value="MFS_sugar_transport-like"/>
</dbReference>
<dbReference type="Pfam" id="PF00083">
    <property type="entry name" value="Sugar_tr"/>
    <property type="match status" value="2"/>
</dbReference>
<feature type="transmembrane region" description="Helical" evidence="5">
    <location>
        <begin position="407"/>
        <end position="426"/>
    </location>
</feature>
<dbReference type="AlphaFoldDB" id="A0A8J5MQF1"/>
<name>A0A8J5MQF1_HOMAM</name>
<dbReference type="Proteomes" id="UP000747542">
    <property type="component" value="Unassembled WGS sequence"/>
</dbReference>